<dbReference type="SUPFAM" id="SSF54593">
    <property type="entry name" value="Glyoxalase/Bleomycin resistance protein/Dihydroxybiphenyl dioxygenase"/>
    <property type="match status" value="1"/>
</dbReference>
<keyword evidence="3" id="KW-0046">Antibiotic resistance</keyword>
<dbReference type="InterPro" id="IPR037523">
    <property type="entry name" value="VOC_core"/>
</dbReference>
<dbReference type="GO" id="GO:0046677">
    <property type="term" value="P:response to antibiotic"/>
    <property type="evidence" value="ECO:0007669"/>
    <property type="project" value="UniProtKB-KW"/>
</dbReference>
<dbReference type="EMBL" id="JAWDJX010000007">
    <property type="protein sequence ID" value="KAK3055886.1"/>
    <property type="molecule type" value="Genomic_DNA"/>
</dbReference>
<organism evidence="5 6">
    <name type="scientific">Extremus antarcticus</name>
    <dbReference type="NCBI Taxonomy" id="702011"/>
    <lineage>
        <taxon>Eukaryota</taxon>
        <taxon>Fungi</taxon>
        <taxon>Dikarya</taxon>
        <taxon>Ascomycota</taxon>
        <taxon>Pezizomycotina</taxon>
        <taxon>Dothideomycetes</taxon>
        <taxon>Dothideomycetidae</taxon>
        <taxon>Mycosphaerellales</taxon>
        <taxon>Extremaceae</taxon>
        <taxon>Extremus</taxon>
    </lineage>
</organism>
<proteinExistence type="inferred from homology"/>
<dbReference type="PROSITE" id="PS51819">
    <property type="entry name" value="VOC"/>
    <property type="match status" value="1"/>
</dbReference>
<dbReference type="Gene3D" id="3.10.180.10">
    <property type="entry name" value="2,3-Dihydroxybiphenyl 1,2-Dioxygenase, domain 1"/>
    <property type="match status" value="1"/>
</dbReference>
<evidence type="ECO:0000256" key="3">
    <source>
        <dbReference type="ARBA" id="ARBA00023251"/>
    </source>
</evidence>
<evidence type="ECO:0000259" key="4">
    <source>
        <dbReference type="PROSITE" id="PS51819"/>
    </source>
</evidence>
<sequence length="121" mass="13248">MSNSTPELIPILRVASATAAVRWYVKLGFKQDWEHRFEDNLPAFVQISNGGTKIFLSEHTGDASPDTLVFLRVADVDAFIAGFADDGVVAEDSEVIGMRDVELKDPDGNRVRIGPSLRASE</sequence>
<dbReference type="AlphaFoldDB" id="A0AAJ0GEB6"/>
<keyword evidence="6" id="KW-1185">Reference proteome</keyword>
<evidence type="ECO:0000256" key="2">
    <source>
        <dbReference type="ARBA" id="ARBA00021572"/>
    </source>
</evidence>
<comment type="similarity">
    <text evidence="1">Belongs to the bleomycin resistance protein family.</text>
</comment>
<reference evidence="5" key="1">
    <citation type="submission" date="2023-04" db="EMBL/GenBank/DDBJ databases">
        <title>Black Yeasts Isolated from many extreme environments.</title>
        <authorList>
            <person name="Coleine C."/>
            <person name="Stajich J.E."/>
            <person name="Selbmann L."/>
        </authorList>
    </citation>
    <scope>NUCLEOTIDE SEQUENCE</scope>
    <source>
        <strain evidence="5">CCFEE 5312</strain>
    </source>
</reference>
<comment type="caution">
    <text evidence="5">The sequence shown here is derived from an EMBL/GenBank/DDBJ whole genome shotgun (WGS) entry which is preliminary data.</text>
</comment>
<evidence type="ECO:0000256" key="1">
    <source>
        <dbReference type="ARBA" id="ARBA00011051"/>
    </source>
</evidence>
<dbReference type="InterPro" id="IPR000335">
    <property type="entry name" value="Bleomycin-R"/>
</dbReference>
<gene>
    <name evidence="5" type="ORF">LTR09_003120</name>
</gene>
<dbReference type="Proteomes" id="UP001271007">
    <property type="component" value="Unassembled WGS sequence"/>
</dbReference>
<evidence type="ECO:0000313" key="6">
    <source>
        <dbReference type="Proteomes" id="UP001271007"/>
    </source>
</evidence>
<protein>
    <recommendedName>
        <fullName evidence="2">Bleomycin resistance protein</fullName>
    </recommendedName>
</protein>
<feature type="domain" description="VOC" evidence="4">
    <location>
        <begin position="5"/>
        <end position="116"/>
    </location>
</feature>
<evidence type="ECO:0000313" key="5">
    <source>
        <dbReference type="EMBL" id="KAK3055886.1"/>
    </source>
</evidence>
<dbReference type="Pfam" id="PF19581">
    <property type="entry name" value="Glyoxalase_7"/>
    <property type="match status" value="1"/>
</dbReference>
<accession>A0AAJ0GEB6</accession>
<name>A0AAJ0GEB6_9PEZI</name>
<dbReference type="InterPro" id="IPR029068">
    <property type="entry name" value="Glyas_Bleomycin-R_OHBP_Dase"/>
</dbReference>